<comment type="similarity">
    <text evidence="1">Belongs to the RNA polymerase alpha chain family.</text>
</comment>
<dbReference type="GO" id="GO:0046983">
    <property type="term" value="F:protein dimerization activity"/>
    <property type="evidence" value="ECO:0007669"/>
    <property type="project" value="InterPro"/>
</dbReference>
<dbReference type="InterPro" id="IPR011260">
    <property type="entry name" value="RNAP_asu_C"/>
</dbReference>
<dbReference type="SUPFAM" id="SSF56553">
    <property type="entry name" value="Insert subdomain of RNA polymerase alpha subunit"/>
    <property type="match status" value="1"/>
</dbReference>
<evidence type="ECO:0000256" key="3">
    <source>
        <dbReference type="ARBA" id="ARBA00022478"/>
    </source>
</evidence>
<reference evidence="9" key="1">
    <citation type="submission" date="2018-05" db="EMBL/GenBank/DDBJ databases">
        <authorList>
            <person name="Lanie J.A."/>
            <person name="Ng W.-L."/>
            <person name="Kazmierczak K.M."/>
            <person name="Andrzejewski T.M."/>
            <person name="Davidsen T.M."/>
            <person name="Wayne K.J."/>
            <person name="Tettelin H."/>
            <person name="Glass J.I."/>
            <person name="Rusch D."/>
            <person name="Podicherti R."/>
            <person name="Tsui H.-C.T."/>
            <person name="Winkler M.E."/>
        </authorList>
    </citation>
    <scope>NUCLEOTIDE SEQUENCE</scope>
</reference>
<evidence type="ECO:0000256" key="2">
    <source>
        <dbReference type="ARBA" id="ARBA00012418"/>
    </source>
</evidence>
<dbReference type="InterPro" id="IPR011773">
    <property type="entry name" value="DNA-dir_RpoA"/>
</dbReference>
<dbReference type="NCBIfam" id="NF003513">
    <property type="entry name" value="PRK05182.1-2"/>
    <property type="match status" value="1"/>
</dbReference>
<keyword evidence="3" id="KW-0240">DNA-directed RNA polymerase</keyword>
<name>A0A382EYY6_9ZZZZ</name>
<dbReference type="CDD" id="cd06928">
    <property type="entry name" value="RNAP_alpha_NTD"/>
    <property type="match status" value="1"/>
</dbReference>
<comment type="catalytic activity">
    <reaction evidence="7">
        <text>RNA(n) + a ribonucleoside 5'-triphosphate = RNA(n+1) + diphosphate</text>
        <dbReference type="Rhea" id="RHEA:21248"/>
        <dbReference type="Rhea" id="RHEA-COMP:14527"/>
        <dbReference type="Rhea" id="RHEA-COMP:17342"/>
        <dbReference type="ChEBI" id="CHEBI:33019"/>
        <dbReference type="ChEBI" id="CHEBI:61557"/>
        <dbReference type="ChEBI" id="CHEBI:140395"/>
        <dbReference type="EC" id="2.7.7.6"/>
    </reaction>
</comment>
<dbReference type="NCBIfam" id="TIGR02027">
    <property type="entry name" value="rpoA"/>
    <property type="match status" value="1"/>
</dbReference>
<dbReference type="GO" id="GO:0006351">
    <property type="term" value="P:DNA-templated transcription"/>
    <property type="evidence" value="ECO:0007669"/>
    <property type="project" value="InterPro"/>
</dbReference>
<evidence type="ECO:0000256" key="1">
    <source>
        <dbReference type="ARBA" id="ARBA00007123"/>
    </source>
</evidence>
<dbReference type="AlphaFoldDB" id="A0A382EYY6"/>
<organism evidence="9">
    <name type="scientific">marine metagenome</name>
    <dbReference type="NCBI Taxonomy" id="408172"/>
    <lineage>
        <taxon>unclassified sequences</taxon>
        <taxon>metagenomes</taxon>
        <taxon>ecological metagenomes</taxon>
    </lineage>
</organism>
<dbReference type="SUPFAM" id="SSF55257">
    <property type="entry name" value="RBP11-like subunits of RNA polymerase"/>
    <property type="match status" value="1"/>
</dbReference>
<dbReference type="NCBIfam" id="NF003519">
    <property type="entry name" value="PRK05182.2-5"/>
    <property type="match status" value="1"/>
</dbReference>
<protein>
    <recommendedName>
        <fullName evidence="2">DNA-directed RNA polymerase</fullName>
        <ecNumber evidence="2">2.7.7.6</ecNumber>
    </recommendedName>
</protein>
<gene>
    <name evidence="9" type="ORF">METZ01_LOCUS208802</name>
</gene>
<keyword evidence="4" id="KW-0808">Transferase</keyword>
<dbReference type="GO" id="GO:0000428">
    <property type="term" value="C:DNA-directed RNA polymerase complex"/>
    <property type="evidence" value="ECO:0007669"/>
    <property type="project" value="UniProtKB-KW"/>
</dbReference>
<dbReference type="Gene3D" id="2.170.120.12">
    <property type="entry name" value="DNA-directed RNA polymerase, insert domain"/>
    <property type="match status" value="1"/>
</dbReference>
<evidence type="ECO:0000256" key="4">
    <source>
        <dbReference type="ARBA" id="ARBA00022679"/>
    </source>
</evidence>
<dbReference type="FunFam" id="2.170.120.12:FF:000001">
    <property type="entry name" value="DNA-directed RNA polymerase subunit alpha"/>
    <property type="match status" value="1"/>
</dbReference>
<dbReference type="Pfam" id="PF01193">
    <property type="entry name" value="RNA_pol_L"/>
    <property type="match status" value="1"/>
</dbReference>
<dbReference type="Gene3D" id="1.10.150.20">
    <property type="entry name" value="5' to 3' exonuclease, C-terminal subdomain"/>
    <property type="match status" value="1"/>
</dbReference>
<evidence type="ECO:0000256" key="6">
    <source>
        <dbReference type="ARBA" id="ARBA00023163"/>
    </source>
</evidence>
<dbReference type="SUPFAM" id="SSF47789">
    <property type="entry name" value="C-terminal domain of RNA polymerase alpha subunit"/>
    <property type="match status" value="1"/>
</dbReference>
<dbReference type="InterPro" id="IPR036603">
    <property type="entry name" value="RBP11-like"/>
</dbReference>
<dbReference type="EC" id="2.7.7.6" evidence="2"/>
<evidence type="ECO:0000259" key="8">
    <source>
        <dbReference type="SMART" id="SM00662"/>
    </source>
</evidence>
<dbReference type="InterPro" id="IPR036643">
    <property type="entry name" value="RNApol_insert_sf"/>
</dbReference>
<dbReference type="Pfam" id="PF03118">
    <property type="entry name" value="RNA_pol_A_CTD"/>
    <property type="match status" value="1"/>
</dbReference>
<accession>A0A382EYY6</accession>
<proteinExistence type="inferred from homology"/>
<feature type="domain" description="DNA-directed RNA polymerase RpoA/D/Rpb3-type" evidence="8">
    <location>
        <begin position="24"/>
        <end position="232"/>
    </location>
</feature>
<dbReference type="SMART" id="SM00662">
    <property type="entry name" value="RPOLD"/>
    <property type="match status" value="1"/>
</dbReference>
<dbReference type="Gene3D" id="3.30.1360.10">
    <property type="entry name" value="RNA polymerase, RBP11-like subunit"/>
    <property type="match status" value="1"/>
</dbReference>
<dbReference type="InterPro" id="IPR011262">
    <property type="entry name" value="DNA-dir_RNA_pol_insert"/>
</dbReference>
<dbReference type="Pfam" id="PF01000">
    <property type="entry name" value="RNA_pol_A_bac"/>
    <property type="match status" value="1"/>
</dbReference>
<evidence type="ECO:0000256" key="7">
    <source>
        <dbReference type="ARBA" id="ARBA00048552"/>
    </source>
</evidence>
<evidence type="ECO:0000256" key="5">
    <source>
        <dbReference type="ARBA" id="ARBA00022695"/>
    </source>
</evidence>
<sequence>MFTAQGIVKPKRLEFDKKNKSEYYGKLSAGPFERGYGVTIGNSLRRMLLSSIEGAAIVAVKFEGIFHEFSSIPGVVEDVTEIILNLKQVNLQLDGEEPYKRVYIKASKPGTICAKDIMSDPDVVVLNPDLPILTIDQNGEVEMEMIVRKGRGYVPADKHDIENESVQMIPMDSSFSPIEKITFHVENTRVGQSTDYDSLVMELWTNGGITPEDAVAHAAKIVKDHMQIFINFDEEPEPVQPQVDEKKQKMLANMAKCVEELELSVRSYNCLKNANIQTIAELVQKTDGEMLKTRNFGRKSLNEIKEILEDMGLHLGMKVDVEDLKQISQAQKKKEIDIEAEL</sequence>
<keyword evidence="5" id="KW-0548">Nucleotidyltransferase</keyword>
<dbReference type="EMBL" id="UINC01047101">
    <property type="protein sequence ID" value="SVB55948.1"/>
    <property type="molecule type" value="Genomic_DNA"/>
</dbReference>
<dbReference type="GO" id="GO:0005737">
    <property type="term" value="C:cytoplasm"/>
    <property type="evidence" value="ECO:0007669"/>
    <property type="project" value="UniProtKB-ARBA"/>
</dbReference>
<keyword evidence="6" id="KW-0804">Transcription</keyword>
<dbReference type="InterPro" id="IPR011263">
    <property type="entry name" value="DNA-dir_RNA_pol_RpoA/D/Rpb3"/>
</dbReference>
<evidence type="ECO:0000313" key="9">
    <source>
        <dbReference type="EMBL" id="SVB55948.1"/>
    </source>
</evidence>
<dbReference type="FunFam" id="1.10.150.20:FF:000001">
    <property type="entry name" value="DNA-directed RNA polymerase subunit alpha"/>
    <property type="match status" value="1"/>
</dbReference>
<dbReference type="GO" id="GO:0003677">
    <property type="term" value="F:DNA binding"/>
    <property type="evidence" value="ECO:0007669"/>
    <property type="project" value="InterPro"/>
</dbReference>
<dbReference type="GO" id="GO:0003899">
    <property type="term" value="F:DNA-directed RNA polymerase activity"/>
    <property type="evidence" value="ECO:0007669"/>
    <property type="project" value="UniProtKB-EC"/>
</dbReference>
<dbReference type="HAMAP" id="MF_00059">
    <property type="entry name" value="RNApol_bact_RpoA"/>
    <property type="match status" value="1"/>
</dbReference>